<dbReference type="PANTHER" id="PTHR31921">
    <property type="entry name" value="PROTEIN DPCD"/>
    <property type="match status" value="1"/>
</dbReference>
<protein>
    <recommendedName>
        <fullName evidence="2">Protein DPCD</fullName>
    </recommendedName>
</protein>
<sequence>MKRSNCLVEVCEDFDCSSKRIKTSYIEGNSSKMFRNTIWYRSLLDAEKSCLKEDKLKKIHYKFQDDKEMVEEYNVDTQVLLRRAWKVKGKLGGEGKWDVEIGDPMPDATPHIEGIGAEIMESKDQPTWKASAGSSFHNRRGPWEEIPLKPNCAGPFGLQCVSVNYLSMASSAVIENGRGHHIKQFCPKLTRRNTRINLEWRIRNLPYPIETYSVSANNDERCIVIRTTNKKYFKRLQYKKPQQLLDMDKEWYLELNRVKPIKDIPNDCKTQ</sequence>
<evidence type="ECO:0000313" key="4">
    <source>
        <dbReference type="Proteomes" id="UP001153321"/>
    </source>
</evidence>
<gene>
    <name evidence="3" type="ORF">SPLIT_LOCUS1921</name>
</gene>
<comment type="similarity">
    <text evidence="1">Belongs to the DPCD family.</text>
</comment>
<keyword evidence="4" id="KW-1185">Reference proteome</keyword>
<dbReference type="InterPro" id="IPR026224">
    <property type="entry name" value="DPCD"/>
</dbReference>
<dbReference type="Pfam" id="PF14913">
    <property type="entry name" value="DPCD"/>
    <property type="match status" value="2"/>
</dbReference>
<dbReference type="PANTHER" id="PTHR31921:SF1">
    <property type="entry name" value="PROTEIN DPCD"/>
    <property type="match status" value="1"/>
</dbReference>
<organism evidence="3 4">
    <name type="scientific">Spodoptera littoralis</name>
    <name type="common">Egyptian cotton leafworm</name>
    <dbReference type="NCBI Taxonomy" id="7109"/>
    <lineage>
        <taxon>Eukaryota</taxon>
        <taxon>Metazoa</taxon>
        <taxon>Ecdysozoa</taxon>
        <taxon>Arthropoda</taxon>
        <taxon>Hexapoda</taxon>
        <taxon>Insecta</taxon>
        <taxon>Pterygota</taxon>
        <taxon>Neoptera</taxon>
        <taxon>Endopterygota</taxon>
        <taxon>Lepidoptera</taxon>
        <taxon>Glossata</taxon>
        <taxon>Ditrysia</taxon>
        <taxon>Noctuoidea</taxon>
        <taxon>Noctuidae</taxon>
        <taxon>Amphipyrinae</taxon>
        <taxon>Spodoptera</taxon>
    </lineage>
</organism>
<evidence type="ECO:0000256" key="2">
    <source>
        <dbReference type="ARBA" id="ARBA00020330"/>
    </source>
</evidence>
<name>A0A9P0HZZ3_SPOLI</name>
<dbReference type="AlphaFoldDB" id="A0A9P0HZZ3"/>
<reference evidence="3" key="1">
    <citation type="submission" date="2022-02" db="EMBL/GenBank/DDBJ databases">
        <authorList>
            <person name="King R."/>
        </authorList>
    </citation>
    <scope>NUCLEOTIDE SEQUENCE</scope>
</reference>
<evidence type="ECO:0000256" key="1">
    <source>
        <dbReference type="ARBA" id="ARBA00010597"/>
    </source>
</evidence>
<evidence type="ECO:0000313" key="3">
    <source>
        <dbReference type="EMBL" id="CAH1636559.1"/>
    </source>
</evidence>
<dbReference type="EMBL" id="LR824544">
    <property type="protein sequence ID" value="CAH1636559.1"/>
    <property type="molecule type" value="Genomic_DNA"/>
</dbReference>
<dbReference type="Proteomes" id="UP001153321">
    <property type="component" value="Chromosome 13"/>
</dbReference>
<accession>A0A9P0HZZ3</accession>
<proteinExistence type="inferred from homology"/>